<evidence type="ECO:0000256" key="5">
    <source>
        <dbReference type="ARBA" id="ARBA00022723"/>
    </source>
</evidence>
<reference evidence="16" key="1">
    <citation type="submission" date="2022-05" db="EMBL/GenBank/DDBJ databases">
        <authorList>
            <person name="Sun H.-N."/>
        </authorList>
    </citation>
    <scope>NUCLEOTIDE SEQUENCE</scope>
    <source>
        <strain evidence="16">HB14</strain>
    </source>
</reference>
<comment type="function">
    <text evidence="8">Acts on ADP-mannose and ADP-glucose as well as ADP-ribose. Prevents glycogen biosynthesis. The reaction catalyzed by this enzyme is a limiting step of the gluconeogenic process.</text>
</comment>
<dbReference type="Gene3D" id="3.90.79.10">
    <property type="entry name" value="Nucleoside Triphosphate Pyrophosphohydrolase"/>
    <property type="match status" value="1"/>
</dbReference>
<dbReference type="InterPro" id="IPR004385">
    <property type="entry name" value="NDP_pyrophosphatase"/>
</dbReference>
<evidence type="ECO:0000256" key="6">
    <source>
        <dbReference type="ARBA" id="ARBA00022801"/>
    </source>
</evidence>
<reference evidence="16" key="2">
    <citation type="submission" date="2023-01" db="EMBL/GenBank/DDBJ databases">
        <title>Gilvimarinus xylanilyticus HB14 isolated from Caulerpa lentillifera aquaculture base in Hainan, China.</title>
        <authorList>
            <person name="Zhang Y.-J."/>
        </authorList>
    </citation>
    <scope>NUCLEOTIDE SEQUENCE</scope>
    <source>
        <strain evidence="16">HB14</strain>
    </source>
</reference>
<dbReference type="InterPro" id="IPR020084">
    <property type="entry name" value="NUDIX_hydrolase_CS"/>
</dbReference>
<evidence type="ECO:0000313" key="16">
    <source>
        <dbReference type="EMBL" id="MCP8900638.1"/>
    </source>
</evidence>
<evidence type="ECO:0000256" key="13">
    <source>
        <dbReference type="PIRSR" id="PIRSR604385-2"/>
    </source>
</evidence>
<dbReference type="InterPro" id="IPR015797">
    <property type="entry name" value="NUDIX_hydrolase-like_dom_sf"/>
</dbReference>
<comment type="caution">
    <text evidence="16">The sequence shown here is derived from an EMBL/GenBank/DDBJ whole genome shotgun (WGS) entry which is preliminary data.</text>
</comment>
<dbReference type="PANTHER" id="PTHR11839">
    <property type="entry name" value="UDP/ADP-SUGAR PYROPHOSPHATASE"/>
    <property type="match status" value="1"/>
</dbReference>
<dbReference type="CDD" id="cd24155">
    <property type="entry name" value="NUDIX_ADPRase"/>
    <property type="match status" value="1"/>
</dbReference>
<proteinExistence type="inferred from homology"/>
<evidence type="ECO:0000256" key="7">
    <source>
        <dbReference type="ARBA" id="ARBA00022842"/>
    </source>
</evidence>
<dbReference type="EMBL" id="JAMFTH010000006">
    <property type="protein sequence ID" value="MCP8900638.1"/>
    <property type="molecule type" value="Genomic_DNA"/>
</dbReference>
<evidence type="ECO:0000313" key="17">
    <source>
        <dbReference type="Proteomes" id="UP001139319"/>
    </source>
</evidence>
<dbReference type="GO" id="GO:0019693">
    <property type="term" value="P:ribose phosphate metabolic process"/>
    <property type="evidence" value="ECO:0007669"/>
    <property type="project" value="TreeGrafter"/>
</dbReference>
<keyword evidence="6" id="KW-0378">Hydrolase</keyword>
<organism evidence="16 17">
    <name type="scientific">Gilvimarinus xylanilyticus</name>
    <dbReference type="NCBI Taxonomy" id="2944139"/>
    <lineage>
        <taxon>Bacteria</taxon>
        <taxon>Pseudomonadati</taxon>
        <taxon>Pseudomonadota</taxon>
        <taxon>Gammaproteobacteria</taxon>
        <taxon>Cellvibrionales</taxon>
        <taxon>Cellvibrionaceae</taxon>
        <taxon>Gilvimarinus</taxon>
    </lineage>
</organism>
<dbReference type="PANTHER" id="PTHR11839:SF5">
    <property type="entry name" value="ADP-RIBOSE PYROPHOSPHATASE"/>
    <property type="match status" value="1"/>
</dbReference>
<evidence type="ECO:0000256" key="1">
    <source>
        <dbReference type="ARBA" id="ARBA00001946"/>
    </source>
</evidence>
<dbReference type="EC" id="3.6.1.13" evidence="3"/>
<protein>
    <recommendedName>
        <fullName evidence="4">ADP-ribose pyrophosphatase</fullName>
        <ecNumber evidence="3">3.6.1.13</ecNumber>
    </recommendedName>
    <alternativeName>
        <fullName evidence="9">ADP-ribose diphosphatase</fullName>
    </alternativeName>
    <alternativeName>
        <fullName evidence="11">ADP-ribose phosphohydrolase</fullName>
    </alternativeName>
    <alternativeName>
        <fullName evidence="10">Adenosine diphosphoribose pyrophosphatase</fullName>
    </alternativeName>
</protein>
<evidence type="ECO:0000256" key="9">
    <source>
        <dbReference type="ARBA" id="ARBA00030162"/>
    </source>
</evidence>
<dbReference type="InterPro" id="IPR000086">
    <property type="entry name" value="NUDIX_hydrolase_dom"/>
</dbReference>
<evidence type="ECO:0000256" key="8">
    <source>
        <dbReference type="ARBA" id="ARBA00025164"/>
    </source>
</evidence>
<comment type="catalytic activity">
    <reaction evidence="12">
        <text>ADP-D-ribose + H2O = D-ribose 5-phosphate + AMP + 2 H(+)</text>
        <dbReference type="Rhea" id="RHEA:10412"/>
        <dbReference type="ChEBI" id="CHEBI:15377"/>
        <dbReference type="ChEBI" id="CHEBI:15378"/>
        <dbReference type="ChEBI" id="CHEBI:57967"/>
        <dbReference type="ChEBI" id="CHEBI:78346"/>
        <dbReference type="ChEBI" id="CHEBI:456215"/>
        <dbReference type="EC" id="3.6.1.13"/>
    </reaction>
</comment>
<comment type="cofactor">
    <cofactor evidence="1 13">
        <name>Mg(2+)</name>
        <dbReference type="ChEBI" id="CHEBI:18420"/>
    </cofactor>
</comment>
<gene>
    <name evidence="16" type="ORF">M6D89_15120</name>
</gene>
<dbReference type="NCBIfam" id="TIGR00052">
    <property type="entry name" value="nudix-type nucleoside diphosphatase, YffH/AdpP family"/>
    <property type="match status" value="1"/>
</dbReference>
<dbReference type="GO" id="GO:0019144">
    <property type="term" value="F:ADP-sugar diphosphatase activity"/>
    <property type="evidence" value="ECO:0007669"/>
    <property type="project" value="TreeGrafter"/>
</dbReference>
<keyword evidence="5 13" id="KW-0479">Metal-binding</keyword>
<feature type="binding site" evidence="13">
    <location>
        <position position="166"/>
    </location>
    <ligand>
        <name>Mg(2+)</name>
        <dbReference type="ChEBI" id="CHEBI:18420"/>
        <label>1</label>
    </ligand>
</feature>
<evidence type="ECO:0000256" key="2">
    <source>
        <dbReference type="ARBA" id="ARBA00007482"/>
    </source>
</evidence>
<keyword evidence="7 13" id="KW-0460">Magnesium</keyword>
<accession>A0A9X2I4S6</accession>
<dbReference type="Proteomes" id="UP001139319">
    <property type="component" value="Unassembled WGS sequence"/>
</dbReference>
<feature type="binding site" evidence="13">
    <location>
        <position position="118"/>
    </location>
    <ligand>
        <name>Mg(2+)</name>
        <dbReference type="ChEBI" id="CHEBI:18420"/>
        <label>1</label>
    </ligand>
</feature>
<feature type="binding site" evidence="13">
    <location>
        <position position="114"/>
    </location>
    <ligand>
        <name>Mg(2+)</name>
        <dbReference type="ChEBI" id="CHEBI:18420"/>
        <label>1</label>
    </ligand>
</feature>
<dbReference type="GO" id="GO:0047631">
    <property type="term" value="F:ADP-ribose diphosphatase activity"/>
    <property type="evidence" value="ECO:0007669"/>
    <property type="project" value="UniProtKB-EC"/>
</dbReference>
<comment type="similarity">
    <text evidence="2">Belongs to the Nudix hydrolase family. NudF subfamily.</text>
</comment>
<dbReference type="GO" id="GO:0005829">
    <property type="term" value="C:cytosol"/>
    <property type="evidence" value="ECO:0007669"/>
    <property type="project" value="TreeGrafter"/>
</dbReference>
<evidence type="ECO:0000259" key="15">
    <source>
        <dbReference type="PROSITE" id="PS51462"/>
    </source>
</evidence>
<evidence type="ECO:0000256" key="3">
    <source>
        <dbReference type="ARBA" id="ARBA00012453"/>
    </source>
</evidence>
<evidence type="ECO:0000256" key="4">
    <source>
        <dbReference type="ARBA" id="ARBA00013297"/>
    </source>
</evidence>
<dbReference type="RefSeq" id="WP_253968932.1">
    <property type="nucleotide sequence ID" value="NZ_JAMFTH010000006.1"/>
</dbReference>
<dbReference type="AlphaFoldDB" id="A0A9X2I4S6"/>
<evidence type="ECO:0000256" key="12">
    <source>
        <dbReference type="ARBA" id="ARBA00049546"/>
    </source>
</evidence>
<feature type="domain" description="Nudix hydrolase" evidence="15">
    <location>
        <begin position="57"/>
        <end position="196"/>
    </location>
</feature>
<feature type="short sequence motif" description="Nudix box" evidence="14">
    <location>
        <begin position="99"/>
        <end position="121"/>
    </location>
</feature>
<evidence type="ECO:0000256" key="14">
    <source>
        <dbReference type="PIRSR" id="PIRSR604385-3"/>
    </source>
</evidence>
<dbReference type="SUPFAM" id="SSF55811">
    <property type="entry name" value="Nudix"/>
    <property type="match status" value="1"/>
</dbReference>
<keyword evidence="17" id="KW-1185">Reference proteome</keyword>
<dbReference type="PROSITE" id="PS51462">
    <property type="entry name" value="NUDIX"/>
    <property type="match status" value="1"/>
</dbReference>
<evidence type="ECO:0000256" key="10">
    <source>
        <dbReference type="ARBA" id="ARBA00030308"/>
    </source>
</evidence>
<evidence type="ECO:0000256" key="11">
    <source>
        <dbReference type="ARBA" id="ARBA00033056"/>
    </source>
</evidence>
<dbReference type="GO" id="GO:0046872">
    <property type="term" value="F:metal ion binding"/>
    <property type="evidence" value="ECO:0007669"/>
    <property type="project" value="UniProtKB-KW"/>
</dbReference>
<feature type="binding site" evidence="13">
    <location>
        <position position="98"/>
    </location>
    <ligand>
        <name>Mg(2+)</name>
        <dbReference type="ChEBI" id="CHEBI:18420"/>
        <label>1</label>
    </ligand>
</feature>
<name>A0A9X2I4S6_9GAMM</name>
<dbReference type="PROSITE" id="PS00893">
    <property type="entry name" value="NUDIX_BOX"/>
    <property type="match status" value="1"/>
</dbReference>
<dbReference type="Pfam" id="PF00293">
    <property type="entry name" value="NUDIX"/>
    <property type="match status" value="1"/>
</dbReference>
<dbReference type="GO" id="GO:0006753">
    <property type="term" value="P:nucleoside phosphate metabolic process"/>
    <property type="evidence" value="ECO:0007669"/>
    <property type="project" value="TreeGrafter"/>
</dbReference>
<sequence>MSNSPEQSAAEFDRDDVDIIDREELYRGFFQAERVRLRHRQFRTGDWGEPLTRELVHHKEAVGVLLFDPRRDELALVEQFRIGALEEKTGPWCLEVVAGMVEAGETPVDVARRELVEEAGIEEVELRYIGNYLASPGGCDEKLHLYCGICDLSNAGGIFGLPEEHEDIKVHVLAAPQVLDSLYTGRWNNPAALITLQWLAMHRTQLIKEV</sequence>